<dbReference type="SUPFAM" id="SSF51726">
    <property type="entry name" value="UROD/MetE-like"/>
    <property type="match status" value="1"/>
</dbReference>
<feature type="region of interest" description="Disordered" evidence="1">
    <location>
        <begin position="71"/>
        <end position="90"/>
    </location>
</feature>
<keyword evidence="3" id="KW-1185">Reference proteome</keyword>
<dbReference type="Proteomes" id="UP001601521">
    <property type="component" value="Unassembled WGS sequence"/>
</dbReference>
<organism evidence="2 3">
    <name type="scientific">Nocardia africana</name>
    <dbReference type="NCBI Taxonomy" id="134964"/>
    <lineage>
        <taxon>Bacteria</taxon>
        <taxon>Bacillati</taxon>
        <taxon>Actinomycetota</taxon>
        <taxon>Actinomycetes</taxon>
        <taxon>Mycobacteriales</taxon>
        <taxon>Nocardiaceae</taxon>
        <taxon>Nocardia</taxon>
    </lineage>
</organism>
<evidence type="ECO:0000256" key="1">
    <source>
        <dbReference type="SAM" id="MobiDB-lite"/>
    </source>
</evidence>
<dbReference type="Gene3D" id="3.20.20.210">
    <property type="match status" value="1"/>
</dbReference>
<evidence type="ECO:0000313" key="2">
    <source>
        <dbReference type="EMBL" id="MFF0454249.1"/>
    </source>
</evidence>
<protein>
    <recommendedName>
        <fullName evidence="4">Methionine synthase</fullName>
    </recommendedName>
</protein>
<evidence type="ECO:0008006" key="4">
    <source>
        <dbReference type="Google" id="ProtNLM"/>
    </source>
</evidence>
<reference evidence="2 3" key="1">
    <citation type="submission" date="2024-10" db="EMBL/GenBank/DDBJ databases">
        <title>The Natural Products Discovery Center: Release of the First 8490 Sequenced Strains for Exploring Actinobacteria Biosynthetic Diversity.</title>
        <authorList>
            <person name="Kalkreuter E."/>
            <person name="Kautsar S.A."/>
            <person name="Yang D."/>
            <person name="Bader C.D."/>
            <person name="Teijaro C.N."/>
            <person name="Fluegel L."/>
            <person name="Davis C.M."/>
            <person name="Simpson J.R."/>
            <person name="Lauterbach L."/>
            <person name="Steele A.D."/>
            <person name="Gui C."/>
            <person name="Meng S."/>
            <person name="Li G."/>
            <person name="Viehrig K."/>
            <person name="Ye F."/>
            <person name="Su P."/>
            <person name="Kiefer A.F."/>
            <person name="Nichols A."/>
            <person name="Cepeda A.J."/>
            <person name="Yan W."/>
            <person name="Fan B."/>
            <person name="Jiang Y."/>
            <person name="Adhikari A."/>
            <person name="Zheng C.-J."/>
            <person name="Schuster L."/>
            <person name="Cowan T.M."/>
            <person name="Smanski M.J."/>
            <person name="Chevrette M.G."/>
            <person name="De Carvalho L.P.S."/>
            <person name="Shen B."/>
        </authorList>
    </citation>
    <scope>NUCLEOTIDE SEQUENCE [LARGE SCALE GENOMIC DNA]</scope>
    <source>
        <strain evidence="2 3">NPDC004550</strain>
    </source>
</reference>
<dbReference type="EMBL" id="JBIALX010000004">
    <property type="protein sequence ID" value="MFF0454249.1"/>
    <property type="molecule type" value="Genomic_DNA"/>
</dbReference>
<dbReference type="RefSeq" id="WP_387251080.1">
    <property type="nucleotide sequence ID" value="NZ_JBIALX010000004.1"/>
</dbReference>
<feature type="compositionally biased region" description="Basic residues" evidence="1">
    <location>
        <begin position="71"/>
        <end position="81"/>
    </location>
</feature>
<evidence type="ECO:0000313" key="3">
    <source>
        <dbReference type="Proteomes" id="UP001601521"/>
    </source>
</evidence>
<gene>
    <name evidence="2" type="ORF">ACFYTH_12860</name>
</gene>
<name>A0ABW6NH19_9NOCA</name>
<sequence>MRSRSVHFVGSFPATNTDEAMRAMAAGAGPLLYTLPTGETRRYEYYVRPILEDLVAQGAVEVTRPGDWRTRRDRPRYRLPRGRTPAGDGMNLGYAREAAEALPIFSAVRADLGRPELAVQIGMPTDLTLAFVALGPKGIRSGRTPFADATAREIATIARAGGDDVVIQLEATAELVAMALTQPAHRTAERLLGSARGITALAAAAPEGTRLGVHLCLGSLHNTGVPLRRARPVVDLANSVARQWPVGRTLEYVHVPFAAGDRPPAAGARFYAPLAELSLPAGTRFYAGLVHDVPTEEEQRKTLRTIENALGRRVDGVACACGLGRRPRAVADALMARAVTVAGS</sequence>
<dbReference type="InterPro" id="IPR038071">
    <property type="entry name" value="UROD/MetE-like_sf"/>
</dbReference>
<accession>A0ABW6NH19</accession>
<proteinExistence type="predicted"/>
<comment type="caution">
    <text evidence="2">The sequence shown here is derived from an EMBL/GenBank/DDBJ whole genome shotgun (WGS) entry which is preliminary data.</text>
</comment>